<feature type="transmembrane region" description="Helical" evidence="1">
    <location>
        <begin position="139"/>
        <end position="160"/>
    </location>
</feature>
<feature type="transmembrane region" description="Helical" evidence="1">
    <location>
        <begin position="20"/>
        <end position="39"/>
    </location>
</feature>
<dbReference type="EMBL" id="CZBY01000005">
    <property type="protein sequence ID" value="CUQ84289.1"/>
    <property type="molecule type" value="Genomic_DNA"/>
</dbReference>
<reference evidence="2 4" key="1">
    <citation type="submission" date="2015-09" db="EMBL/GenBank/DDBJ databases">
        <authorList>
            <consortium name="Pathogen Informatics"/>
        </authorList>
    </citation>
    <scope>NUCLEOTIDE SEQUENCE [LARGE SCALE GENOMIC DNA]</scope>
    <source>
        <strain evidence="2 4">2789STDY5834928</strain>
    </source>
</reference>
<feature type="transmembrane region" description="Helical" evidence="1">
    <location>
        <begin position="180"/>
        <end position="202"/>
    </location>
</feature>
<name>A0A174ZHB0_9FIRM</name>
<sequence length="208" mass="23011">MAFFRNFKKSFEELKSIRCLTVTALLIGVSVALKFVMIMPSETLKISFAFVGLAAIGMLYGPVVAGLAGVVTDVIGFLVKPTGAFSPIFTLVEVAGAVIYGIFLYGLNPVKLDFSSRSAFFGGLKTNGFQVFRIFMAKFCVNLFCNVFLNTIAMVIMGYFAPEVFWVKITTRIVKNLTMLPIEVFILLLVLYPVMVAYRAAFREKRSA</sequence>
<dbReference type="Gene3D" id="1.10.1760.20">
    <property type="match status" value="1"/>
</dbReference>
<dbReference type="Proteomes" id="UP000095662">
    <property type="component" value="Unassembled WGS sequence"/>
</dbReference>
<dbReference type="EMBL" id="JAQLXW010000016">
    <property type="protein sequence ID" value="MDB8004541.1"/>
    <property type="molecule type" value="Genomic_DNA"/>
</dbReference>
<dbReference type="AlphaFoldDB" id="A0A174ZHB0"/>
<feature type="transmembrane region" description="Helical" evidence="1">
    <location>
        <begin position="88"/>
        <end position="107"/>
    </location>
</feature>
<gene>
    <name evidence="2" type="primary">folT</name>
    <name evidence="2" type="ORF">ERS852540_00844</name>
    <name evidence="3" type="ORF">PNE09_10750</name>
</gene>
<dbReference type="Proteomes" id="UP001210809">
    <property type="component" value="Unassembled WGS sequence"/>
</dbReference>
<evidence type="ECO:0000313" key="3">
    <source>
        <dbReference type="EMBL" id="MDB8004541.1"/>
    </source>
</evidence>
<organism evidence="2 4">
    <name type="scientific">[Eubacterium] siraeum</name>
    <dbReference type="NCBI Taxonomy" id="39492"/>
    <lineage>
        <taxon>Bacteria</taxon>
        <taxon>Bacillati</taxon>
        <taxon>Bacillota</taxon>
        <taxon>Clostridia</taxon>
        <taxon>Eubacteriales</taxon>
        <taxon>Oscillospiraceae</taxon>
        <taxon>Oscillospiraceae incertae sedis</taxon>
    </lineage>
</organism>
<keyword evidence="1" id="KW-0472">Membrane</keyword>
<evidence type="ECO:0000313" key="2">
    <source>
        <dbReference type="EMBL" id="CUQ84289.1"/>
    </source>
</evidence>
<dbReference type="InterPro" id="IPR024529">
    <property type="entry name" value="ECF_trnsprt_substrate-spec"/>
</dbReference>
<keyword evidence="1" id="KW-0812">Transmembrane</keyword>
<dbReference type="STRING" id="39492.ERS852540_00844"/>
<proteinExistence type="predicted"/>
<dbReference type="GO" id="GO:0022857">
    <property type="term" value="F:transmembrane transporter activity"/>
    <property type="evidence" value="ECO:0007669"/>
    <property type="project" value="InterPro"/>
</dbReference>
<accession>A0A174ZHB0</accession>
<keyword evidence="1" id="KW-1133">Transmembrane helix</keyword>
<evidence type="ECO:0000256" key="1">
    <source>
        <dbReference type="SAM" id="Phobius"/>
    </source>
</evidence>
<reference evidence="3" key="2">
    <citation type="submission" date="2023-01" db="EMBL/GenBank/DDBJ databases">
        <title>Human gut microbiome strain richness.</title>
        <authorList>
            <person name="Chen-Liaw A."/>
        </authorList>
    </citation>
    <scope>NUCLEOTIDE SEQUENCE</scope>
    <source>
        <strain evidence="3">1001283st1_G1_1001283B150217_161031</strain>
    </source>
</reference>
<evidence type="ECO:0000313" key="4">
    <source>
        <dbReference type="Proteomes" id="UP000095662"/>
    </source>
</evidence>
<dbReference type="OrthoDB" id="4624at2"/>
<protein>
    <submittedName>
        <fullName evidence="2">Folate ECF transporter S component FolT</fullName>
    </submittedName>
    <submittedName>
        <fullName evidence="3">Folate family ECF transporter S component</fullName>
    </submittedName>
</protein>
<dbReference type="NCBIfam" id="TIGR04518">
    <property type="entry name" value="ECF_S_folT_fam"/>
    <property type="match status" value="1"/>
</dbReference>
<dbReference type="Pfam" id="PF12822">
    <property type="entry name" value="ECF_trnsprt"/>
    <property type="match status" value="1"/>
</dbReference>
<feature type="transmembrane region" description="Helical" evidence="1">
    <location>
        <begin position="46"/>
        <end position="68"/>
    </location>
</feature>
<dbReference type="InterPro" id="IPR030949">
    <property type="entry name" value="ECF_S_folate_fam"/>
</dbReference>